<dbReference type="GO" id="GO:0003677">
    <property type="term" value="F:DNA binding"/>
    <property type="evidence" value="ECO:0007669"/>
    <property type="project" value="UniProtKB-KW"/>
</dbReference>
<feature type="transmembrane region" description="Helical" evidence="1">
    <location>
        <begin position="34"/>
        <end position="55"/>
    </location>
</feature>
<dbReference type="RefSeq" id="WP_066327237.1">
    <property type="nucleotide sequence ID" value="NZ_LWSG01000003.1"/>
</dbReference>
<keyword evidence="1" id="KW-1133">Transmembrane helix</keyword>
<feature type="transmembrane region" description="Helical" evidence="1">
    <location>
        <begin position="7"/>
        <end position="28"/>
    </location>
</feature>
<name>A0A179T5N3_9BACI</name>
<feature type="transmembrane region" description="Helical" evidence="1">
    <location>
        <begin position="140"/>
        <end position="164"/>
    </location>
</feature>
<dbReference type="Proteomes" id="UP000078534">
    <property type="component" value="Unassembled WGS sequence"/>
</dbReference>
<feature type="transmembrane region" description="Helical" evidence="1">
    <location>
        <begin position="105"/>
        <end position="128"/>
    </location>
</feature>
<comment type="caution">
    <text evidence="2">The sequence shown here is derived from an EMBL/GenBank/DDBJ whole genome shotgun (WGS) entry which is preliminary data.</text>
</comment>
<keyword evidence="1" id="KW-0812">Transmembrane</keyword>
<gene>
    <name evidence="2" type="ORF">A6K24_15815</name>
</gene>
<dbReference type="OrthoDB" id="6400183at2"/>
<dbReference type="AlphaFoldDB" id="A0A179T5N3"/>
<keyword evidence="3" id="KW-1185">Reference proteome</keyword>
<proteinExistence type="predicted"/>
<reference evidence="3" key="1">
    <citation type="submission" date="2016-04" db="EMBL/GenBank/DDBJ databases">
        <authorList>
            <person name="Lyu Z."/>
            <person name="Lyu W."/>
        </authorList>
    </citation>
    <scope>NUCLEOTIDE SEQUENCE [LARGE SCALE GENOMIC DNA]</scope>
    <source>
        <strain evidence="3">C44</strain>
    </source>
</reference>
<protein>
    <submittedName>
        <fullName evidence="2">DNA-binding protein</fullName>
    </submittedName>
</protein>
<sequence>MFISYFLVFLLAAIPLFELVTVVPLAIIGGLSPVPVAILGFLGNLVTILLLVVFVDKVKGWMKARKQKRVGLREVEGGEAQGIDEALSEKDSKKQKRARSLFDKYGLPGLTIFGPLLVGSHISAFMAMSFGSKRSLVTGWMITSLVIWTVVSTIAASSGVTFFAPDVEQNGFLVRIFQ</sequence>
<evidence type="ECO:0000313" key="3">
    <source>
        <dbReference type="Proteomes" id="UP000078534"/>
    </source>
</evidence>
<organism evidence="2 3">
    <name type="scientific">Metabacillus litoralis</name>
    <dbReference type="NCBI Taxonomy" id="152268"/>
    <lineage>
        <taxon>Bacteria</taxon>
        <taxon>Bacillati</taxon>
        <taxon>Bacillota</taxon>
        <taxon>Bacilli</taxon>
        <taxon>Bacillales</taxon>
        <taxon>Bacillaceae</taxon>
        <taxon>Metabacillus</taxon>
    </lineage>
</organism>
<dbReference type="EMBL" id="LWSG01000003">
    <property type="protein sequence ID" value="OAS88519.1"/>
    <property type="molecule type" value="Genomic_DNA"/>
</dbReference>
<accession>A0A179T5N3</accession>
<keyword evidence="2" id="KW-0238">DNA-binding</keyword>
<evidence type="ECO:0000256" key="1">
    <source>
        <dbReference type="SAM" id="Phobius"/>
    </source>
</evidence>
<dbReference type="Pfam" id="PF06695">
    <property type="entry name" value="Sm_multidrug_ex"/>
    <property type="match status" value="1"/>
</dbReference>
<keyword evidence="1" id="KW-0472">Membrane</keyword>
<dbReference type="InterPro" id="IPR009577">
    <property type="entry name" value="Sm_multidrug_ex"/>
</dbReference>
<evidence type="ECO:0000313" key="2">
    <source>
        <dbReference type="EMBL" id="OAS88519.1"/>
    </source>
</evidence>